<evidence type="ECO:0000313" key="3">
    <source>
        <dbReference type="Proteomes" id="UP000553193"/>
    </source>
</evidence>
<proteinExistence type="predicted"/>
<sequence length="1194" mass="125418">MKPGQALRWSLSFLLFLPLLAGLVLGALAWRLSSGPWESAFLARQIERAANAEGGELRLSVGRAAIAWEGFHGGSAPVEVRVSGARLTDAEGMVAGALPDAAVTFALAPLLRGTLAPATVDLFAPVLSLRREADGTVGLDLSPQQGAEPAPADTTPSALPQLLADLMRPPEERAAHTLLRRVRILGGRVSLRDAALGATFHLREIHLTLLRGGEGGLEADGEAMLETIGADGIAKRLPVHVSGQAEGEPTSVNLRLDLPVLRPPELAAVLPFLAPLTMLDAPVAVQASLSMDGEGQVHGLGVALQAAEGGLLRPAPGLELPFDALEAEALATPDSLILERAMLRLPGTAGQPIEASAELQRRPPGWAGRARLNLGELDITAIPRLWPTDLAPEAREAARLALNRGVLREAALLLDVTTAPDLTRWAVVGGRADLVLAEAEVTPPGMGALQVAEAAVSASLGPGAVTLEALHLDLAAPAEGGRATRLAATGAARFAEGRWASEVSLSLNDARFAELPRLWPEGVVRGARDWITTNITTGTLIEGRWRIGVSANDSLGEVQLEALDGEANVEGATVHYLRPMPPVSGVAGRARFARDGVVVETRGGALTAEAGGIQAGESTLRFAFAPPGQPDTAEMSFNLSGPLTGLVTVLRHPRLALFDRRPFPIDVRAGQFSGRLQLDFPLLADLRTEQMQLRAEARLTQGRVASLLLGRDLEGATAELTTDMQGLRGSGTGTLAGVALRFGVELDYRPGPATQVVSRETLTARPTAAQLAALGLDAGALLRGPVAIEARGERRRNGQASYALTGNLRDAVLAFPPLGWEKPEGSPGQAEATLRLNNDQLTSIEGIRIEALELALRARAVARANRIERVELQETVFGASRLVGDARAGARPNDPWSITLRGPLLDLRPVLGPSTPSSERPAPTEGQQPPLNLDLRFDQVLVGPQREIFAVQATGRMDTAGVLRQATLRGRTARGGGGFEAALTPGRGNVRQVRAVAEDGGAVLRALGITTSISGGRLALTGQYTETRPGAPLSGTAELDNFVVRDAPALGKLLQAMTLFGVLEAMQGGNGLVFTRAVVPFVLEPDVLRVNEARAFSASLGLTAQGRLLRERAVLDMEGTIVPAYVFNTLLGNLPLVGRLFSPERGGGVFAATFRAQGPPEDPTITVNPLAALTPGFLRGLFDLGGEPEAPARR</sequence>
<feature type="region of interest" description="Disordered" evidence="1">
    <location>
        <begin position="908"/>
        <end position="931"/>
    </location>
</feature>
<feature type="region of interest" description="Disordered" evidence="1">
    <location>
        <begin position="138"/>
        <end position="157"/>
    </location>
</feature>
<evidence type="ECO:0000313" key="2">
    <source>
        <dbReference type="EMBL" id="MBB3897251.1"/>
    </source>
</evidence>
<dbReference type="EMBL" id="JACIDJ010000001">
    <property type="protein sequence ID" value="MBB3897251.1"/>
    <property type="molecule type" value="Genomic_DNA"/>
</dbReference>
<evidence type="ECO:0008006" key="4">
    <source>
        <dbReference type="Google" id="ProtNLM"/>
    </source>
</evidence>
<keyword evidence="3" id="KW-1185">Reference proteome</keyword>
<dbReference type="Proteomes" id="UP000553193">
    <property type="component" value="Unassembled WGS sequence"/>
</dbReference>
<dbReference type="AlphaFoldDB" id="A0A840A7R3"/>
<gene>
    <name evidence="2" type="ORF">GGQ83_000677</name>
</gene>
<name>A0A840A7R3_9PROT</name>
<accession>A0A840A7R3</accession>
<dbReference type="RefSeq" id="WP_184382180.1">
    <property type="nucleotide sequence ID" value="NZ_JACIDJ010000001.1"/>
</dbReference>
<reference evidence="2 3" key="1">
    <citation type="submission" date="2020-08" db="EMBL/GenBank/DDBJ databases">
        <title>Genomic Encyclopedia of Type Strains, Phase IV (KMG-IV): sequencing the most valuable type-strain genomes for metagenomic binning, comparative biology and taxonomic classification.</title>
        <authorList>
            <person name="Goeker M."/>
        </authorList>
    </citation>
    <scope>NUCLEOTIDE SEQUENCE [LARGE SCALE GENOMIC DNA]</scope>
    <source>
        <strain evidence="2 3">DSM 19979</strain>
    </source>
</reference>
<evidence type="ECO:0000256" key="1">
    <source>
        <dbReference type="SAM" id="MobiDB-lite"/>
    </source>
</evidence>
<protein>
    <recommendedName>
        <fullName evidence="4">DUF3971 domain-containing protein</fullName>
    </recommendedName>
</protein>
<comment type="caution">
    <text evidence="2">The sequence shown here is derived from an EMBL/GenBank/DDBJ whole genome shotgun (WGS) entry which is preliminary data.</text>
</comment>
<organism evidence="2 3">
    <name type="scientific">Roseococcus suduntuyensis</name>
    <dbReference type="NCBI Taxonomy" id="455361"/>
    <lineage>
        <taxon>Bacteria</taxon>
        <taxon>Pseudomonadati</taxon>
        <taxon>Pseudomonadota</taxon>
        <taxon>Alphaproteobacteria</taxon>
        <taxon>Acetobacterales</taxon>
        <taxon>Roseomonadaceae</taxon>
        <taxon>Roseococcus</taxon>
    </lineage>
</organism>